<gene>
    <name evidence="2" type="ORF">L0P57_08370</name>
</gene>
<feature type="domain" description="YgjP-like metallopeptidase" evidence="1">
    <location>
        <begin position="37"/>
        <end position="248"/>
    </location>
</feature>
<dbReference type="RefSeq" id="WP_237966810.1">
    <property type="nucleotide sequence ID" value="NZ_JAKNHQ010000010.1"/>
</dbReference>
<keyword evidence="3" id="KW-1185">Reference proteome</keyword>
<dbReference type="InterPro" id="IPR053136">
    <property type="entry name" value="UTP_pyrophosphatase-like"/>
</dbReference>
<name>A0ABS9MJG1_9FIRM</name>
<dbReference type="Proteomes" id="UP001298681">
    <property type="component" value="Unassembled WGS sequence"/>
</dbReference>
<reference evidence="2 3" key="1">
    <citation type="submission" date="2022-01" db="EMBL/GenBank/DDBJ databases">
        <title>Collection of gut derived symbiotic bacterial strains cultured from healthy donors.</title>
        <authorList>
            <person name="Lin H."/>
            <person name="Kohout C."/>
            <person name="Waligurski E."/>
            <person name="Pamer E.G."/>
        </authorList>
    </citation>
    <scope>NUCLEOTIDE SEQUENCE [LARGE SCALE GENOMIC DNA]</scope>
    <source>
        <strain evidence="2 3">DFI.7.58</strain>
    </source>
</reference>
<dbReference type="EMBL" id="JAKNHQ010000010">
    <property type="protein sequence ID" value="MCG4610946.1"/>
    <property type="molecule type" value="Genomic_DNA"/>
</dbReference>
<dbReference type="PANTHER" id="PTHR30399">
    <property type="entry name" value="UNCHARACTERIZED PROTEIN YGJP"/>
    <property type="match status" value="1"/>
</dbReference>
<proteinExistence type="predicted"/>
<accession>A0ABS9MJG1</accession>
<dbReference type="CDD" id="cd07344">
    <property type="entry name" value="M48_yhfN_like"/>
    <property type="match status" value="1"/>
</dbReference>
<organism evidence="2 3">
    <name type="scientific">Anaeromassilibacillus senegalensis</name>
    <dbReference type="NCBI Taxonomy" id="1673717"/>
    <lineage>
        <taxon>Bacteria</taxon>
        <taxon>Bacillati</taxon>
        <taxon>Bacillota</taxon>
        <taxon>Clostridia</taxon>
        <taxon>Eubacteriales</taxon>
        <taxon>Acutalibacteraceae</taxon>
        <taxon>Anaeromassilibacillus</taxon>
    </lineage>
</organism>
<dbReference type="Gene3D" id="3.30.2010.10">
    <property type="entry name" value="Metalloproteases ('zincins'), catalytic domain"/>
    <property type="match status" value="1"/>
</dbReference>
<evidence type="ECO:0000259" key="1">
    <source>
        <dbReference type="Pfam" id="PF01863"/>
    </source>
</evidence>
<sequence>MGSKETVNEKGERLKMERTVLCNGEPLQYQLHYKKVKNVNIRVASDGVVQVSASRRVGAAEVDRIVQKKAEWIARAKAYYASRSEEPQMPRVYATGEPVCLLGQRYRLRIELSDRDRVAIQGEEVVLFLRNPENESRRKKVFEAWYGGLCSELFQAAVKRVYPLFQAYRIPMPAFRIRRMKTRWGSCSPQKRAVTLNLYLAQAPVPCVEYVIAHELAHLVQPNHSPAFYAVLDAVMPDHRERKQLLREQKINCSGSP</sequence>
<dbReference type="PANTHER" id="PTHR30399:SF1">
    <property type="entry name" value="UTP PYROPHOSPHATASE"/>
    <property type="match status" value="1"/>
</dbReference>
<comment type="caution">
    <text evidence="2">The sequence shown here is derived from an EMBL/GenBank/DDBJ whole genome shotgun (WGS) entry which is preliminary data.</text>
</comment>
<evidence type="ECO:0000313" key="3">
    <source>
        <dbReference type="Proteomes" id="UP001298681"/>
    </source>
</evidence>
<protein>
    <submittedName>
        <fullName evidence="2">M48 family metallopeptidase</fullName>
    </submittedName>
</protein>
<dbReference type="Pfam" id="PF01863">
    <property type="entry name" value="YgjP-like"/>
    <property type="match status" value="1"/>
</dbReference>
<evidence type="ECO:0000313" key="2">
    <source>
        <dbReference type="EMBL" id="MCG4610946.1"/>
    </source>
</evidence>
<dbReference type="InterPro" id="IPR002725">
    <property type="entry name" value="YgjP-like_metallopeptidase"/>
</dbReference>